<dbReference type="Gene3D" id="4.10.1080.10">
    <property type="entry name" value="TSP type-3 repeat"/>
    <property type="match status" value="1"/>
</dbReference>
<dbReference type="InterPro" id="IPR055767">
    <property type="entry name" value="DUF7343"/>
</dbReference>
<keyword evidence="2" id="KW-0964">Secreted</keyword>
<dbReference type="RefSeq" id="WP_276303709.1">
    <property type="nucleotide sequence ID" value="NZ_CP119992.1"/>
</dbReference>
<dbReference type="InterPro" id="IPR036388">
    <property type="entry name" value="WH-like_DNA-bd_sf"/>
</dbReference>
<dbReference type="InterPro" id="IPR053180">
    <property type="entry name" value="Ca-binding_acidic-repeat"/>
</dbReference>
<dbReference type="GeneID" id="79316315"/>
<organism evidence="8 9">
    <name type="scientific">Halomarina halobia</name>
    <dbReference type="NCBI Taxonomy" id="3033386"/>
    <lineage>
        <taxon>Archaea</taxon>
        <taxon>Methanobacteriati</taxon>
        <taxon>Methanobacteriota</taxon>
        <taxon>Stenosarchaea group</taxon>
        <taxon>Halobacteria</taxon>
        <taxon>Halobacteriales</taxon>
        <taxon>Natronomonadaceae</taxon>
        <taxon>Halomarina</taxon>
    </lineage>
</organism>
<keyword evidence="3" id="KW-0732">Signal</keyword>
<dbReference type="AlphaFoldDB" id="A0ABD6A9P5"/>
<feature type="transmembrane region" description="Helical" evidence="6">
    <location>
        <begin position="365"/>
        <end position="386"/>
    </location>
</feature>
<evidence type="ECO:0000256" key="6">
    <source>
        <dbReference type="SAM" id="Phobius"/>
    </source>
</evidence>
<dbReference type="PANTHER" id="PTHR37467:SF1">
    <property type="entry name" value="EXPORTED CALCIUM-BINDING GLYCOPROTEIN"/>
    <property type="match status" value="1"/>
</dbReference>
<comment type="caution">
    <text evidence="8">The sequence shown here is derived from an EMBL/GenBank/DDBJ whole genome shotgun (WGS) entry which is preliminary data.</text>
</comment>
<evidence type="ECO:0000256" key="2">
    <source>
        <dbReference type="ARBA" id="ARBA00022525"/>
    </source>
</evidence>
<dbReference type="Gene3D" id="1.10.10.10">
    <property type="entry name" value="Winged helix-like DNA-binding domain superfamily/Winged helix DNA-binding domain"/>
    <property type="match status" value="1"/>
</dbReference>
<dbReference type="Pfam" id="PF24034">
    <property type="entry name" value="DUF7343"/>
    <property type="match status" value="1"/>
</dbReference>
<keyword evidence="6" id="KW-0472">Membrane</keyword>
<evidence type="ECO:0000313" key="9">
    <source>
        <dbReference type="Proteomes" id="UP001596547"/>
    </source>
</evidence>
<dbReference type="InterPro" id="IPR028974">
    <property type="entry name" value="TSP_type-3_rpt"/>
</dbReference>
<reference evidence="8 9" key="1">
    <citation type="journal article" date="2019" name="Int. J. Syst. Evol. Microbiol.">
        <title>The Global Catalogue of Microorganisms (GCM) 10K type strain sequencing project: providing services to taxonomists for standard genome sequencing and annotation.</title>
        <authorList>
            <consortium name="The Broad Institute Genomics Platform"/>
            <consortium name="The Broad Institute Genome Sequencing Center for Infectious Disease"/>
            <person name="Wu L."/>
            <person name="Ma J."/>
        </authorList>
    </citation>
    <scope>NUCLEOTIDE SEQUENCE [LARGE SCALE GENOMIC DNA]</scope>
    <source>
        <strain evidence="8 9">PSR21</strain>
    </source>
</reference>
<evidence type="ECO:0000256" key="5">
    <source>
        <dbReference type="SAM" id="MobiDB-lite"/>
    </source>
</evidence>
<keyword evidence="4" id="KW-0106">Calcium</keyword>
<dbReference type="Proteomes" id="UP001596547">
    <property type="component" value="Unassembled WGS sequence"/>
</dbReference>
<dbReference type="Pfam" id="PF18884">
    <property type="entry name" value="TSP3_bac"/>
    <property type="match status" value="8"/>
</dbReference>
<proteinExistence type="predicted"/>
<feature type="region of interest" description="Disordered" evidence="5">
    <location>
        <begin position="163"/>
        <end position="358"/>
    </location>
</feature>
<protein>
    <submittedName>
        <fullName evidence="8">Helix-turn-helix domain-containing protein</fullName>
    </submittedName>
</protein>
<keyword evidence="9" id="KW-1185">Reference proteome</keyword>
<evidence type="ECO:0000259" key="7">
    <source>
        <dbReference type="Pfam" id="PF24034"/>
    </source>
</evidence>
<feature type="region of interest" description="Disordered" evidence="5">
    <location>
        <begin position="466"/>
        <end position="490"/>
    </location>
</feature>
<evidence type="ECO:0000256" key="1">
    <source>
        <dbReference type="ARBA" id="ARBA00004613"/>
    </source>
</evidence>
<dbReference type="PANTHER" id="PTHR37467">
    <property type="entry name" value="EXPORTED CALCIUM-BINDING GLYCOPROTEIN-RELATED"/>
    <property type="match status" value="1"/>
</dbReference>
<name>A0ABD6A9P5_9EURY</name>
<accession>A0ABD6A9P5</accession>
<dbReference type="EMBL" id="JBHTBF010000002">
    <property type="protein sequence ID" value="MFC7317031.1"/>
    <property type="molecule type" value="Genomic_DNA"/>
</dbReference>
<dbReference type="SUPFAM" id="SSF46785">
    <property type="entry name" value="Winged helix' DNA-binding domain"/>
    <property type="match status" value="1"/>
</dbReference>
<comment type="subcellular location">
    <subcellularLocation>
        <location evidence="1">Secreted</location>
    </subcellularLocation>
</comment>
<feature type="compositionally biased region" description="Acidic residues" evidence="5">
    <location>
        <begin position="235"/>
        <end position="244"/>
    </location>
</feature>
<dbReference type="InterPro" id="IPR059100">
    <property type="entry name" value="TSP3_bac"/>
</dbReference>
<keyword evidence="6" id="KW-0812">Transmembrane</keyword>
<gene>
    <name evidence="8" type="ORF">ACFQPE_09515</name>
</gene>
<feature type="domain" description="DUF7343" evidence="7">
    <location>
        <begin position="415"/>
        <end position="474"/>
    </location>
</feature>
<keyword evidence="6" id="KW-1133">Transmembrane helix</keyword>
<dbReference type="InterPro" id="IPR036390">
    <property type="entry name" value="WH_DNA-bd_sf"/>
</dbReference>
<evidence type="ECO:0000256" key="4">
    <source>
        <dbReference type="ARBA" id="ARBA00022837"/>
    </source>
</evidence>
<feature type="region of interest" description="Disordered" evidence="5">
    <location>
        <begin position="390"/>
        <end position="410"/>
    </location>
</feature>
<sequence>MSSPRTTILNRVAVVLAVLLVCAVGAVPIAAQSASIGNVSYAGEGLVTTNDGVTYLTQWQSHSLDAEVSTGSGDYQVCVEAGSGDDFRELSCQPVDGSGNQTKSFTFEQWPSDLGGEQTVRVVLTDGDGDRIDRVSADVHVLTPNGDFDGDGLSNRNEVEIGTDPLAKDTDGDGLTDGQEVNVHGTDPTNPDTDGDDLSDGAEVNDHGTNPTKKDTDGDGLSDGVEVTKHGTDPTEPDTDDDSLGDGAEVRKHDTDPTNPDSDGDGLTDGQEVKVHGTDPTNPDTDGDGLTDGQEVNEYETSPTKADTDGDGLSDGAEVKKHGTDPTNPDTDGDGVSDGDEIKAGTDPNPPSGLKSFLQPTGEQVPLYAGVAGAYLILVAVAALWASRRSGPAGGAATAEAADGAGEAEAVPEPLTNEDRIMRLLDENGGRLRQADIVDNTDWSKSKVSRLLSRMEENGEVRKISIGRENLIARPGDEPESARSPFDETD</sequence>
<evidence type="ECO:0000313" key="8">
    <source>
        <dbReference type="EMBL" id="MFC7317031.1"/>
    </source>
</evidence>
<evidence type="ECO:0000256" key="3">
    <source>
        <dbReference type="ARBA" id="ARBA00022729"/>
    </source>
</evidence>